<keyword evidence="3" id="KW-0547">Nucleotide-binding</keyword>
<keyword evidence="5" id="KW-0067">ATP-binding</keyword>
<sequence>MPDTDGLIVCGETLVDVLSAGDGLWRSIPGGGPYNTAITAAKLGTRTALLTQVSRDAFGRQCVETLARAGVDESLVMHQDVPTTLAVADIDERGVAQYQFYWRGTANDVVPQSFPDPVRPPAAIWAGSIASVLWPAREALRAWIAEHYPDTPLTFDVNVRPTLIADRQTYAERIAPWLSIAEVARASTDDLAFLYPGTSIEGAVEGWFGDYPRIDIALITCGQAGSLAFRRGDSSPLRIPAHEVTVIDTVGAGDTYTGTFLDGFYQRRLDLPEALRRAAVASALTCTRPGAQPPDAAELANELRRTAS</sequence>
<dbReference type="SUPFAM" id="SSF53613">
    <property type="entry name" value="Ribokinase-like"/>
    <property type="match status" value="1"/>
</dbReference>
<dbReference type="InterPro" id="IPR050306">
    <property type="entry name" value="PfkB_Carbo_kinase"/>
</dbReference>
<gene>
    <name evidence="8" type="ORF">BKG76_09310</name>
</gene>
<dbReference type="EMBL" id="MLIK01000019">
    <property type="protein sequence ID" value="OHU20928.1"/>
    <property type="molecule type" value="Genomic_DNA"/>
</dbReference>
<organism evidence="8 9">
    <name type="scientific">Mycobacteroides franklinii</name>
    <dbReference type="NCBI Taxonomy" id="948102"/>
    <lineage>
        <taxon>Bacteria</taxon>
        <taxon>Bacillati</taxon>
        <taxon>Actinomycetota</taxon>
        <taxon>Actinomycetes</taxon>
        <taxon>Mycobacteriales</taxon>
        <taxon>Mycobacteriaceae</taxon>
        <taxon>Mycobacteroides</taxon>
    </lineage>
</organism>
<feature type="domain" description="Carbohydrate kinase PfkB" evidence="7">
    <location>
        <begin position="26"/>
        <end position="294"/>
    </location>
</feature>
<dbReference type="Proteomes" id="UP000179616">
    <property type="component" value="Unassembled WGS sequence"/>
</dbReference>
<proteinExistence type="inferred from homology"/>
<dbReference type="InterPro" id="IPR029056">
    <property type="entry name" value="Ribokinase-like"/>
</dbReference>
<evidence type="ECO:0000256" key="3">
    <source>
        <dbReference type="ARBA" id="ARBA00022741"/>
    </source>
</evidence>
<dbReference type="InterPro" id="IPR011611">
    <property type="entry name" value="PfkB_dom"/>
</dbReference>
<evidence type="ECO:0000256" key="1">
    <source>
        <dbReference type="ARBA" id="ARBA00010688"/>
    </source>
</evidence>
<evidence type="ECO:0000256" key="4">
    <source>
        <dbReference type="ARBA" id="ARBA00022777"/>
    </source>
</evidence>
<keyword evidence="2" id="KW-0808">Transferase</keyword>
<dbReference type="PANTHER" id="PTHR43085">
    <property type="entry name" value="HEXOKINASE FAMILY MEMBER"/>
    <property type="match status" value="1"/>
</dbReference>
<dbReference type="GO" id="GO:0016301">
    <property type="term" value="F:kinase activity"/>
    <property type="evidence" value="ECO:0007669"/>
    <property type="project" value="UniProtKB-KW"/>
</dbReference>
<comment type="similarity">
    <text evidence="1">Belongs to the carbohydrate kinase PfkB family.</text>
</comment>
<dbReference type="STRING" id="948102.BKG76_09310"/>
<evidence type="ECO:0000313" key="8">
    <source>
        <dbReference type="EMBL" id="OHU20928.1"/>
    </source>
</evidence>
<evidence type="ECO:0000313" key="9">
    <source>
        <dbReference type="Proteomes" id="UP000179616"/>
    </source>
</evidence>
<dbReference type="OrthoDB" id="9795789at2"/>
<feature type="region of interest" description="Disordered" evidence="6">
    <location>
        <begin position="287"/>
        <end position="308"/>
    </location>
</feature>
<keyword evidence="4 8" id="KW-0418">Kinase</keyword>
<dbReference type="CDD" id="cd01167">
    <property type="entry name" value="bac_FRK"/>
    <property type="match status" value="1"/>
</dbReference>
<evidence type="ECO:0000256" key="5">
    <source>
        <dbReference type="ARBA" id="ARBA00022840"/>
    </source>
</evidence>
<dbReference type="AlphaFoldDB" id="A0A1S1L7J6"/>
<comment type="caution">
    <text evidence="8">The sequence shown here is derived from an EMBL/GenBank/DDBJ whole genome shotgun (WGS) entry which is preliminary data.</text>
</comment>
<protein>
    <submittedName>
        <fullName evidence="8">Fructokinase</fullName>
    </submittedName>
</protein>
<dbReference type="PANTHER" id="PTHR43085:SF1">
    <property type="entry name" value="PSEUDOURIDINE KINASE-RELATED"/>
    <property type="match status" value="1"/>
</dbReference>
<dbReference type="GO" id="GO:0005524">
    <property type="term" value="F:ATP binding"/>
    <property type="evidence" value="ECO:0007669"/>
    <property type="project" value="UniProtKB-KW"/>
</dbReference>
<dbReference type="RefSeq" id="WP_070937402.1">
    <property type="nucleotide sequence ID" value="NZ_MLIK01000019.1"/>
</dbReference>
<name>A0A1S1L7J6_9MYCO</name>
<evidence type="ECO:0000256" key="6">
    <source>
        <dbReference type="SAM" id="MobiDB-lite"/>
    </source>
</evidence>
<dbReference type="Gene3D" id="3.40.1190.20">
    <property type="match status" value="1"/>
</dbReference>
<evidence type="ECO:0000259" key="7">
    <source>
        <dbReference type="Pfam" id="PF00294"/>
    </source>
</evidence>
<dbReference type="GeneID" id="57167001"/>
<reference evidence="8 9" key="1">
    <citation type="submission" date="2016-10" db="EMBL/GenBank/DDBJ databases">
        <title>Evaluation of Human, Veterinary and Environmental Mycobacterium chelonae Isolates by Core Genome Phylogenomic Analysis, Targeted Gene Comparison, and Anti-microbial Susceptibility Patterns: A Tale of Mistaken Identities.</title>
        <authorList>
            <person name="Fogelson S.B."/>
            <person name="Camus A.C."/>
            <person name="Lorenz W."/>
            <person name="Vasireddy R."/>
            <person name="Vasireddy S."/>
            <person name="Smith T."/>
            <person name="Brown-Elliott B.A."/>
            <person name="Wallace R.J.Jr."/>
            <person name="Hasan N.A."/>
            <person name="Reischl U."/>
            <person name="Sanchez S."/>
        </authorList>
    </citation>
    <scope>NUCLEOTIDE SEQUENCE [LARGE SCALE GENOMIC DNA]</scope>
    <source>
        <strain evidence="8 9">1559</strain>
    </source>
</reference>
<evidence type="ECO:0000256" key="2">
    <source>
        <dbReference type="ARBA" id="ARBA00022679"/>
    </source>
</evidence>
<accession>A0A1S1L7J6</accession>
<dbReference type="Pfam" id="PF00294">
    <property type="entry name" value="PfkB"/>
    <property type="match status" value="1"/>
</dbReference>